<dbReference type="EMBL" id="JAUCGQ010000002">
    <property type="protein sequence ID" value="MDM7855910.1"/>
    <property type="molecule type" value="Genomic_DNA"/>
</dbReference>
<accession>A0ABT7SIA1</accession>
<protein>
    <submittedName>
        <fullName evidence="4">PfkB family carbohydrate kinase</fullName>
    </submittedName>
</protein>
<evidence type="ECO:0000259" key="3">
    <source>
        <dbReference type="Pfam" id="PF00294"/>
    </source>
</evidence>
<dbReference type="PANTHER" id="PTHR42774">
    <property type="entry name" value="PHOSPHOTRANSFERASE SYSTEM TRANSPORT PROTEIN"/>
    <property type="match status" value="1"/>
</dbReference>
<dbReference type="SUPFAM" id="SSF53613">
    <property type="entry name" value="Ribokinase-like"/>
    <property type="match status" value="1"/>
</dbReference>
<dbReference type="InterPro" id="IPR029056">
    <property type="entry name" value="Ribokinase-like"/>
</dbReference>
<dbReference type="InterPro" id="IPR052562">
    <property type="entry name" value="Ketohexokinase-related"/>
</dbReference>
<gene>
    <name evidence="4" type="ORF">QRT04_13295</name>
</gene>
<feature type="domain" description="Carbohydrate kinase PfkB" evidence="3">
    <location>
        <begin position="12"/>
        <end position="321"/>
    </location>
</feature>
<dbReference type="InterPro" id="IPR002173">
    <property type="entry name" value="Carboh/pur_kinase_PfkB_CS"/>
</dbReference>
<dbReference type="PROSITE" id="PS00584">
    <property type="entry name" value="PFKB_KINASES_2"/>
    <property type="match status" value="1"/>
</dbReference>
<dbReference type="Gene3D" id="3.40.1190.20">
    <property type="match status" value="1"/>
</dbReference>
<evidence type="ECO:0000256" key="2">
    <source>
        <dbReference type="ARBA" id="ARBA00022777"/>
    </source>
</evidence>
<name>A0ABT7SIA1_9CELL</name>
<dbReference type="GO" id="GO:0016301">
    <property type="term" value="F:kinase activity"/>
    <property type="evidence" value="ECO:0007669"/>
    <property type="project" value="UniProtKB-KW"/>
</dbReference>
<dbReference type="RefSeq" id="WP_289455955.1">
    <property type="nucleotide sequence ID" value="NZ_JAUCGQ010000002.1"/>
</dbReference>
<organism evidence="4 5">
    <name type="scientific">Cellulomonas alba</name>
    <dbReference type="NCBI Taxonomy" id="3053467"/>
    <lineage>
        <taxon>Bacteria</taxon>
        <taxon>Bacillati</taxon>
        <taxon>Actinomycetota</taxon>
        <taxon>Actinomycetes</taxon>
        <taxon>Micrococcales</taxon>
        <taxon>Cellulomonadaceae</taxon>
        <taxon>Cellulomonas</taxon>
    </lineage>
</organism>
<evidence type="ECO:0000313" key="5">
    <source>
        <dbReference type="Proteomes" id="UP001529338"/>
    </source>
</evidence>
<comment type="caution">
    <text evidence="4">The sequence shown here is derived from an EMBL/GenBank/DDBJ whole genome shotgun (WGS) entry which is preliminary data.</text>
</comment>
<evidence type="ECO:0000256" key="1">
    <source>
        <dbReference type="ARBA" id="ARBA00022679"/>
    </source>
</evidence>
<dbReference type="Proteomes" id="UP001529338">
    <property type="component" value="Unassembled WGS sequence"/>
</dbReference>
<evidence type="ECO:0000313" key="4">
    <source>
        <dbReference type="EMBL" id="MDM7855910.1"/>
    </source>
</evidence>
<keyword evidence="5" id="KW-1185">Reference proteome</keyword>
<keyword evidence="2 4" id="KW-0418">Kinase</keyword>
<proteinExistence type="predicted"/>
<dbReference type="InterPro" id="IPR011611">
    <property type="entry name" value="PfkB_dom"/>
</dbReference>
<dbReference type="PANTHER" id="PTHR42774:SF3">
    <property type="entry name" value="KETOHEXOKINASE"/>
    <property type="match status" value="1"/>
</dbReference>
<keyword evidence="1" id="KW-0808">Transferase</keyword>
<reference evidence="4 5" key="1">
    <citation type="submission" date="2023-06" db="EMBL/GenBank/DDBJ databases">
        <title>Cellulomonas sp. MW4 Whole genome sequence.</title>
        <authorList>
            <person name="Park S."/>
        </authorList>
    </citation>
    <scope>NUCLEOTIDE SEQUENCE [LARGE SCALE GENOMIC DNA]</scope>
    <source>
        <strain evidence="4 5">MW4</strain>
    </source>
</reference>
<sequence length="329" mass="33227">MTPRRAPQRPARLVCCGLATLDVVQVVDALPRPDEKVVARDAAVTFGGPAANAAASAVALGVPTRLVTAIGASPRGALVRRALEVAGVEVLDLLDADRDADPPLSTVLVTRSTGERAVVSMNGTATPDAADLARARLDDALAGATALLVDGHHLGAAVVLAAESRERELPVLLDGGSWKPGLDALLAQVEQAVLSADFRLPAGLQGSASSGEVGDVDALLDAVAAFGPAAVARSAGAGPVRVRSVAELRPGGDPYAFAVEVDRYAVVPPQVPASEVVDTLGAGDVLHGALAAALARGETFDTALTEAIGVASMSVRYAGALGWVPHAPR</sequence>
<dbReference type="Pfam" id="PF00294">
    <property type="entry name" value="PfkB"/>
    <property type="match status" value="1"/>
</dbReference>